<dbReference type="GO" id="GO:0016020">
    <property type="term" value="C:membrane"/>
    <property type="evidence" value="ECO:0007669"/>
    <property type="project" value="UniProtKB-SubCell"/>
</dbReference>
<evidence type="ECO:0000256" key="1">
    <source>
        <dbReference type="ARBA" id="ARBA00004141"/>
    </source>
</evidence>
<dbReference type="Proteomes" id="UP000036406">
    <property type="component" value="Chromosome"/>
</dbReference>
<dbReference type="STRING" id="330734.ABA45_08490"/>
<dbReference type="InterPro" id="IPR003660">
    <property type="entry name" value="HAMP_dom"/>
</dbReference>
<dbReference type="PROSITE" id="PS50111">
    <property type="entry name" value="CHEMOTAXIS_TRANSDUC_2"/>
    <property type="match status" value="1"/>
</dbReference>
<keyword evidence="5 7" id="KW-0807">Transducer</keyword>
<dbReference type="PATRIC" id="fig|330734.3.peg.1785"/>
<accession>A0A0H4I3U6</accession>
<dbReference type="GO" id="GO:0016301">
    <property type="term" value="F:kinase activity"/>
    <property type="evidence" value="ECO:0007669"/>
    <property type="project" value="UniProtKB-KW"/>
</dbReference>
<dbReference type="GO" id="GO:0006935">
    <property type="term" value="P:chemotaxis"/>
    <property type="evidence" value="ECO:0007669"/>
    <property type="project" value="InterPro"/>
</dbReference>
<dbReference type="EMBL" id="CP011494">
    <property type="protein sequence ID" value="AKO52453.1"/>
    <property type="molecule type" value="Genomic_DNA"/>
</dbReference>
<evidence type="ECO:0000256" key="5">
    <source>
        <dbReference type="ARBA" id="ARBA00023224"/>
    </source>
</evidence>
<evidence type="ECO:0000256" key="7">
    <source>
        <dbReference type="PROSITE-ProRule" id="PRU00284"/>
    </source>
</evidence>
<keyword evidence="2 8" id="KW-0812">Transmembrane</keyword>
<dbReference type="SUPFAM" id="SSF58104">
    <property type="entry name" value="Methyl-accepting chemotaxis protein (MCP) signaling domain"/>
    <property type="match status" value="1"/>
</dbReference>
<evidence type="ECO:0000259" key="9">
    <source>
        <dbReference type="PROSITE" id="PS50111"/>
    </source>
</evidence>
<evidence type="ECO:0000256" key="8">
    <source>
        <dbReference type="SAM" id="Phobius"/>
    </source>
</evidence>
<dbReference type="Pfam" id="PF00672">
    <property type="entry name" value="HAMP"/>
    <property type="match status" value="1"/>
</dbReference>
<dbReference type="SMART" id="SM00304">
    <property type="entry name" value="HAMP"/>
    <property type="match status" value="1"/>
</dbReference>
<gene>
    <name evidence="11" type="ORF">ABA45_08490</name>
</gene>
<reference evidence="11 12" key="1">
    <citation type="submission" date="2015-05" db="EMBL/GenBank/DDBJ databases">
        <title>Complete genome of Marinobacter psychrophilus strain 20041T isolated from sea-ice of the Canadian Basin.</title>
        <authorList>
            <person name="Song L."/>
            <person name="Ren L."/>
            <person name="Yu Y."/>
            <person name="Wang X."/>
        </authorList>
    </citation>
    <scope>NUCLEOTIDE SEQUENCE [LARGE SCALE GENOMIC DNA]</scope>
    <source>
        <strain evidence="11 12">20041</strain>
    </source>
</reference>
<dbReference type="Pfam" id="PF00015">
    <property type="entry name" value="MCPsignal"/>
    <property type="match status" value="1"/>
</dbReference>
<dbReference type="AlphaFoldDB" id="A0A0H4I3U6"/>
<evidence type="ECO:0000256" key="6">
    <source>
        <dbReference type="ARBA" id="ARBA00029447"/>
    </source>
</evidence>
<dbReference type="GO" id="GO:0007165">
    <property type="term" value="P:signal transduction"/>
    <property type="evidence" value="ECO:0007669"/>
    <property type="project" value="UniProtKB-KW"/>
</dbReference>
<dbReference type="PANTHER" id="PTHR32089:SF119">
    <property type="entry name" value="METHYL-ACCEPTING CHEMOTAXIS PROTEIN CTPL"/>
    <property type="match status" value="1"/>
</dbReference>
<keyword evidence="11" id="KW-0418">Kinase</keyword>
<keyword evidence="11" id="KW-0808">Transferase</keyword>
<feature type="domain" description="Methyl-accepting transducer" evidence="9">
    <location>
        <begin position="262"/>
        <end position="498"/>
    </location>
</feature>
<dbReference type="SMART" id="SM00283">
    <property type="entry name" value="MA"/>
    <property type="match status" value="1"/>
</dbReference>
<keyword evidence="3 8" id="KW-1133">Transmembrane helix</keyword>
<comment type="similarity">
    <text evidence="6">Belongs to the methyl-accepting chemotaxis (MCP) protein family.</text>
</comment>
<dbReference type="PRINTS" id="PR00260">
    <property type="entry name" value="CHEMTRNSDUCR"/>
</dbReference>
<proteinExistence type="inferred from homology"/>
<dbReference type="PANTHER" id="PTHR32089">
    <property type="entry name" value="METHYL-ACCEPTING CHEMOTAXIS PROTEIN MCPB"/>
    <property type="match status" value="1"/>
</dbReference>
<evidence type="ECO:0000256" key="2">
    <source>
        <dbReference type="ARBA" id="ARBA00022692"/>
    </source>
</evidence>
<dbReference type="InterPro" id="IPR004090">
    <property type="entry name" value="Chemotax_Me-accpt_rcpt"/>
</dbReference>
<keyword evidence="12" id="KW-1185">Reference proteome</keyword>
<feature type="transmembrane region" description="Helical" evidence="8">
    <location>
        <begin position="183"/>
        <end position="202"/>
    </location>
</feature>
<evidence type="ECO:0000259" key="10">
    <source>
        <dbReference type="PROSITE" id="PS50885"/>
    </source>
</evidence>
<feature type="domain" description="HAMP" evidence="10">
    <location>
        <begin position="204"/>
        <end position="257"/>
    </location>
</feature>
<dbReference type="GO" id="GO:0004888">
    <property type="term" value="F:transmembrane signaling receptor activity"/>
    <property type="evidence" value="ECO:0007669"/>
    <property type="project" value="InterPro"/>
</dbReference>
<dbReference type="Gene3D" id="1.10.287.950">
    <property type="entry name" value="Methyl-accepting chemotaxis protein"/>
    <property type="match status" value="1"/>
</dbReference>
<dbReference type="InterPro" id="IPR004089">
    <property type="entry name" value="MCPsignal_dom"/>
</dbReference>
<organism evidence="11 12">
    <name type="scientific">Marinobacter psychrophilus</name>
    <dbReference type="NCBI Taxonomy" id="330734"/>
    <lineage>
        <taxon>Bacteria</taxon>
        <taxon>Pseudomonadati</taxon>
        <taxon>Pseudomonadota</taxon>
        <taxon>Gammaproteobacteria</taxon>
        <taxon>Pseudomonadales</taxon>
        <taxon>Marinobacteraceae</taxon>
        <taxon>Marinobacter</taxon>
    </lineage>
</organism>
<dbReference type="PROSITE" id="PS50885">
    <property type="entry name" value="HAMP"/>
    <property type="match status" value="1"/>
</dbReference>
<evidence type="ECO:0000313" key="12">
    <source>
        <dbReference type="Proteomes" id="UP000036406"/>
    </source>
</evidence>
<keyword evidence="4 8" id="KW-0472">Membrane</keyword>
<protein>
    <submittedName>
        <fullName evidence="11">Histidine kinase</fullName>
    </submittedName>
</protein>
<comment type="subcellular location">
    <subcellularLocation>
        <location evidence="1">Membrane</location>
        <topology evidence="1">Multi-pass membrane protein</topology>
    </subcellularLocation>
</comment>
<name>A0A0H4I3U6_9GAMM</name>
<evidence type="ECO:0000256" key="4">
    <source>
        <dbReference type="ARBA" id="ARBA00023136"/>
    </source>
</evidence>
<dbReference type="KEGG" id="mpq:ABA45_08490"/>
<sequence>MRLTVHQRLIMFSGFCLIALTGLTWLSTSVVREAEEATDRLVREQMSDVWLLTDLDRSHRQLKDLSYKIKAQLLLWDEIDAQFEETSAAINAQWQSALGNPRLQGWAEENMEAHQAVLNLLGALKEPIDEASYYSAGKVVDFQLYQALDPMLEDIDARRLVGRQQAEAGSAALVEFLEQQQHLLVWGSLFVLFGILLLTYWLRRTVTTRLQLIAERLRSMEAASDLSTPLPISGRDEVTAVALAINGLIEKFKLFVGDVTDAAAALQQRSANLDEQADAVQASSLHNTRQIHDVVSSMNAITKSASQIEQSAQHSRTQVTGAVAGNDNVQNQLRESERAAEHAIEVINRVAGAIEVLHGSSKKIEQVIGVIADIAEQTNLLALNAAIEAARAGEQGRGFAVVADEVRSLSRRTGESTHQVRQWVSELVTQVNRANGLLDETRAAGDTNRETLGTLKTHLAALKQTFDDLSHFTTEVDEAVHVQRDEIGRVGRRADALGESSQGLEQHISHTKTVSDQLRGQSESLRALISRFQIQGV</sequence>
<evidence type="ECO:0000313" key="11">
    <source>
        <dbReference type="EMBL" id="AKO52453.1"/>
    </source>
</evidence>
<evidence type="ECO:0000256" key="3">
    <source>
        <dbReference type="ARBA" id="ARBA00022989"/>
    </source>
</evidence>